<dbReference type="PANTHER" id="PTHR43791:SF3">
    <property type="entry name" value="MAJOR FACILITATOR SUPERFAMILY (MFS) PROFILE DOMAIN-CONTAINING PROTEIN"/>
    <property type="match status" value="1"/>
</dbReference>
<evidence type="ECO:0000256" key="6">
    <source>
        <dbReference type="SAM" id="Phobius"/>
    </source>
</evidence>
<keyword evidence="4 6" id="KW-1133">Transmembrane helix</keyword>
<dbReference type="InterPro" id="IPR036259">
    <property type="entry name" value="MFS_trans_sf"/>
</dbReference>
<dbReference type="Proteomes" id="UP000307440">
    <property type="component" value="Unassembled WGS sequence"/>
</dbReference>
<organism evidence="8 9">
    <name type="scientific">Coprinopsis marcescibilis</name>
    <name type="common">Agaric fungus</name>
    <name type="synonym">Psathyrella marcescibilis</name>
    <dbReference type="NCBI Taxonomy" id="230819"/>
    <lineage>
        <taxon>Eukaryota</taxon>
        <taxon>Fungi</taxon>
        <taxon>Dikarya</taxon>
        <taxon>Basidiomycota</taxon>
        <taxon>Agaricomycotina</taxon>
        <taxon>Agaricomycetes</taxon>
        <taxon>Agaricomycetidae</taxon>
        <taxon>Agaricales</taxon>
        <taxon>Agaricineae</taxon>
        <taxon>Psathyrellaceae</taxon>
        <taxon>Coprinopsis</taxon>
    </lineage>
</organism>
<keyword evidence="5 6" id="KW-0472">Membrane</keyword>
<feature type="transmembrane region" description="Helical" evidence="6">
    <location>
        <begin position="175"/>
        <end position="196"/>
    </location>
</feature>
<evidence type="ECO:0000313" key="8">
    <source>
        <dbReference type="EMBL" id="TFK25453.1"/>
    </source>
</evidence>
<feature type="transmembrane region" description="Helical" evidence="6">
    <location>
        <begin position="208"/>
        <end position="230"/>
    </location>
</feature>
<accession>A0A5C3L031</accession>
<feature type="transmembrane region" description="Helical" evidence="6">
    <location>
        <begin position="86"/>
        <end position="108"/>
    </location>
</feature>
<dbReference type="Pfam" id="PF07690">
    <property type="entry name" value="MFS_1"/>
    <property type="match status" value="1"/>
</dbReference>
<proteinExistence type="predicted"/>
<gene>
    <name evidence="8" type="ORF">FA15DRAFT_737177</name>
</gene>
<dbReference type="PANTHER" id="PTHR43791">
    <property type="entry name" value="PERMEASE-RELATED"/>
    <property type="match status" value="1"/>
</dbReference>
<feature type="transmembrane region" description="Helical" evidence="6">
    <location>
        <begin position="115"/>
        <end position="139"/>
    </location>
</feature>
<feature type="transmembrane region" description="Helical" evidence="6">
    <location>
        <begin position="310"/>
        <end position="329"/>
    </location>
</feature>
<dbReference type="InterPro" id="IPR020846">
    <property type="entry name" value="MFS_dom"/>
</dbReference>
<keyword evidence="3 6" id="KW-0812">Transmembrane</keyword>
<comment type="subcellular location">
    <subcellularLocation>
        <location evidence="1">Membrane</location>
        <topology evidence="1">Multi-pass membrane protein</topology>
    </subcellularLocation>
</comment>
<dbReference type="AlphaFoldDB" id="A0A5C3L031"/>
<evidence type="ECO:0000259" key="7">
    <source>
        <dbReference type="PROSITE" id="PS50850"/>
    </source>
</evidence>
<dbReference type="PROSITE" id="PS50850">
    <property type="entry name" value="MFS"/>
    <property type="match status" value="1"/>
</dbReference>
<feature type="transmembrane region" description="Helical" evidence="6">
    <location>
        <begin position="48"/>
        <end position="66"/>
    </location>
</feature>
<name>A0A5C3L031_COPMA</name>
<evidence type="ECO:0000256" key="4">
    <source>
        <dbReference type="ARBA" id="ARBA00022989"/>
    </source>
</evidence>
<reference evidence="8 9" key="1">
    <citation type="journal article" date="2019" name="Nat. Ecol. Evol.">
        <title>Megaphylogeny resolves global patterns of mushroom evolution.</title>
        <authorList>
            <person name="Varga T."/>
            <person name="Krizsan K."/>
            <person name="Foldi C."/>
            <person name="Dima B."/>
            <person name="Sanchez-Garcia M."/>
            <person name="Sanchez-Ramirez S."/>
            <person name="Szollosi G.J."/>
            <person name="Szarkandi J.G."/>
            <person name="Papp V."/>
            <person name="Albert L."/>
            <person name="Andreopoulos W."/>
            <person name="Angelini C."/>
            <person name="Antonin V."/>
            <person name="Barry K.W."/>
            <person name="Bougher N.L."/>
            <person name="Buchanan P."/>
            <person name="Buyck B."/>
            <person name="Bense V."/>
            <person name="Catcheside P."/>
            <person name="Chovatia M."/>
            <person name="Cooper J."/>
            <person name="Damon W."/>
            <person name="Desjardin D."/>
            <person name="Finy P."/>
            <person name="Geml J."/>
            <person name="Haridas S."/>
            <person name="Hughes K."/>
            <person name="Justo A."/>
            <person name="Karasinski D."/>
            <person name="Kautmanova I."/>
            <person name="Kiss B."/>
            <person name="Kocsube S."/>
            <person name="Kotiranta H."/>
            <person name="LaButti K.M."/>
            <person name="Lechner B.E."/>
            <person name="Liimatainen K."/>
            <person name="Lipzen A."/>
            <person name="Lukacs Z."/>
            <person name="Mihaltcheva S."/>
            <person name="Morgado L.N."/>
            <person name="Niskanen T."/>
            <person name="Noordeloos M.E."/>
            <person name="Ohm R.A."/>
            <person name="Ortiz-Santana B."/>
            <person name="Ovrebo C."/>
            <person name="Racz N."/>
            <person name="Riley R."/>
            <person name="Savchenko A."/>
            <person name="Shiryaev A."/>
            <person name="Soop K."/>
            <person name="Spirin V."/>
            <person name="Szebenyi C."/>
            <person name="Tomsovsky M."/>
            <person name="Tulloss R.E."/>
            <person name="Uehling J."/>
            <person name="Grigoriev I.V."/>
            <person name="Vagvolgyi C."/>
            <person name="Papp T."/>
            <person name="Martin F.M."/>
            <person name="Miettinen O."/>
            <person name="Hibbett D.S."/>
            <person name="Nagy L.G."/>
        </authorList>
    </citation>
    <scope>NUCLEOTIDE SEQUENCE [LARGE SCALE GENOMIC DNA]</scope>
    <source>
        <strain evidence="8 9">CBS 121175</strain>
    </source>
</reference>
<dbReference type="GO" id="GO:0016020">
    <property type="term" value="C:membrane"/>
    <property type="evidence" value="ECO:0007669"/>
    <property type="project" value="UniProtKB-SubCell"/>
</dbReference>
<feature type="transmembrane region" description="Helical" evidence="6">
    <location>
        <begin position="365"/>
        <end position="384"/>
    </location>
</feature>
<evidence type="ECO:0000313" key="9">
    <source>
        <dbReference type="Proteomes" id="UP000307440"/>
    </source>
</evidence>
<feature type="transmembrane region" description="Helical" evidence="6">
    <location>
        <begin position="145"/>
        <end position="163"/>
    </location>
</feature>
<feature type="domain" description="Major facilitator superfamily (MFS) profile" evidence="7">
    <location>
        <begin position="51"/>
        <end position="455"/>
    </location>
</feature>
<dbReference type="FunFam" id="1.20.1250.20:FF:000018">
    <property type="entry name" value="MFS transporter permease"/>
    <property type="match status" value="1"/>
</dbReference>
<dbReference type="EMBL" id="ML210186">
    <property type="protein sequence ID" value="TFK25453.1"/>
    <property type="molecule type" value="Genomic_DNA"/>
</dbReference>
<evidence type="ECO:0000256" key="5">
    <source>
        <dbReference type="ARBA" id="ARBA00023136"/>
    </source>
</evidence>
<keyword evidence="2" id="KW-0813">Transport</keyword>
<feature type="transmembrane region" description="Helical" evidence="6">
    <location>
        <begin position="341"/>
        <end position="359"/>
    </location>
</feature>
<dbReference type="OrthoDB" id="3639251at2759"/>
<sequence length="475" mass="53158">MSDSKHSSENKPTEDVEKLEKVELEVAPDAHYDPKFVKKTLRMIDWRLLPIMGMLYAVALIDRTNLGIARTAGMEVDLRLDIGERYSIASMIYFIPYTLLQIPGNVALRILGARLHLTICVVGWGAAQLGMGFVTNWGALCVCRVLLGVFEAGFFPALVYIITTWYKRHEVQKRLALFYIVSIITGGFSPILAYAMTLLKGRHGYNGWQWIFIIEGVITIALGVLAWMFAADFPETSKFVNEEQRKMVLDRIEADRKDSVPDKLTGAKILKVMLDPFSWSFGIMFMASTMPGYAIGFFITPILFSMGYSFLTDVLTSIQIISTFFFAWISDKTKMRAPWLACQNLICIVGLMITGYTNLNGTRYFGLFLVKAGAAGCVPGVLAYQANNVTSHSKRAVTTAITIAMGGIGGIFATTVWRQQDVPRYIPGIWATMACQFTMLLLLAVNTFVFRRRNNLLRQGKVASLENTEGFEYTI</sequence>
<evidence type="ECO:0000256" key="2">
    <source>
        <dbReference type="ARBA" id="ARBA00022448"/>
    </source>
</evidence>
<evidence type="ECO:0000256" key="1">
    <source>
        <dbReference type="ARBA" id="ARBA00004141"/>
    </source>
</evidence>
<protein>
    <submittedName>
        <fullName evidence="8">High-affinity nicotinic acid transporter</fullName>
    </submittedName>
</protein>
<feature type="transmembrane region" description="Helical" evidence="6">
    <location>
        <begin position="396"/>
        <end position="417"/>
    </location>
</feature>
<keyword evidence="9" id="KW-1185">Reference proteome</keyword>
<dbReference type="GO" id="GO:0022857">
    <property type="term" value="F:transmembrane transporter activity"/>
    <property type="evidence" value="ECO:0007669"/>
    <property type="project" value="InterPro"/>
</dbReference>
<dbReference type="SUPFAM" id="SSF103473">
    <property type="entry name" value="MFS general substrate transporter"/>
    <property type="match status" value="1"/>
</dbReference>
<dbReference type="Gene3D" id="1.20.1250.20">
    <property type="entry name" value="MFS general substrate transporter like domains"/>
    <property type="match status" value="2"/>
</dbReference>
<evidence type="ECO:0000256" key="3">
    <source>
        <dbReference type="ARBA" id="ARBA00022692"/>
    </source>
</evidence>
<feature type="transmembrane region" description="Helical" evidence="6">
    <location>
        <begin position="277"/>
        <end position="304"/>
    </location>
</feature>
<dbReference type="InterPro" id="IPR011701">
    <property type="entry name" value="MFS"/>
</dbReference>
<feature type="transmembrane region" description="Helical" evidence="6">
    <location>
        <begin position="429"/>
        <end position="450"/>
    </location>
</feature>